<accession>A0NW41</accession>
<feature type="compositionally biased region" description="Basic and acidic residues" evidence="1">
    <location>
        <begin position="39"/>
        <end position="55"/>
    </location>
</feature>
<sequence length="55" mass="5647">MSLALGASEAASIALKAEGAVIAVLVGPDELVVGPASRECGKTRPDLEQERQDRA</sequence>
<dbReference type="AlphaFoldDB" id="A0NW41"/>
<comment type="caution">
    <text evidence="2">The sequence shown here is derived from an EMBL/GenBank/DDBJ whole genome shotgun (WGS) entry which is preliminary data.</text>
</comment>
<dbReference type="Proteomes" id="UP000004848">
    <property type="component" value="Unassembled WGS sequence"/>
</dbReference>
<evidence type="ECO:0000313" key="3">
    <source>
        <dbReference type="Proteomes" id="UP000004848"/>
    </source>
</evidence>
<gene>
    <name evidence="2" type="ORF">SIAM614_20321</name>
</gene>
<name>A0NW41_ROSAI</name>
<feature type="region of interest" description="Disordered" evidence="1">
    <location>
        <begin position="34"/>
        <end position="55"/>
    </location>
</feature>
<protein>
    <submittedName>
        <fullName evidence="2">Uncharacterized protein</fullName>
    </submittedName>
</protein>
<evidence type="ECO:0000313" key="2">
    <source>
        <dbReference type="EMBL" id="EAV43206.1"/>
    </source>
</evidence>
<dbReference type="EMBL" id="AAUW01000011">
    <property type="protein sequence ID" value="EAV43206.1"/>
    <property type="molecule type" value="Genomic_DNA"/>
</dbReference>
<organism evidence="2 3">
    <name type="scientific">Roseibium aggregatum (strain ATCC 25650 / DSM 13394 / JCM 20685 / NBRC 16684 / NCIMB 2208 / IAM 12614 / B1)</name>
    <name type="common">Stappia aggregata</name>
    <dbReference type="NCBI Taxonomy" id="384765"/>
    <lineage>
        <taxon>Bacteria</taxon>
        <taxon>Pseudomonadati</taxon>
        <taxon>Pseudomonadota</taxon>
        <taxon>Alphaproteobacteria</taxon>
        <taxon>Hyphomicrobiales</taxon>
        <taxon>Stappiaceae</taxon>
        <taxon>Roseibium</taxon>
    </lineage>
</organism>
<evidence type="ECO:0000256" key="1">
    <source>
        <dbReference type="SAM" id="MobiDB-lite"/>
    </source>
</evidence>
<proteinExistence type="predicted"/>
<reference evidence="2 3" key="1">
    <citation type="submission" date="2006-05" db="EMBL/GenBank/DDBJ databases">
        <authorList>
            <person name="King G."/>
            <person name="Ferriera S."/>
            <person name="Johnson J."/>
            <person name="Kravitz S."/>
            <person name="Beeson K."/>
            <person name="Sutton G."/>
            <person name="Rogers Y.-H."/>
            <person name="Friedman R."/>
            <person name="Frazier M."/>
            <person name="Venter J.C."/>
        </authorList>
    </citation>
    <scope>NUCLEOTIDE SEQUENCE [LARGE SCALE GENOMIC DNA]</scope>
    <source>
        <strain evidence="3">ATCC 25650 / DSM 13394 / JCM 20685 / NBRC 16684 / NCIMB 2208 / IAM 12614 / B1</strain>
    </source>
</reference>